<evidence type="ECO:0008006" key="3">
    <source>
        <dbReference type="Google" id="ProtNLM"/>
    </source>
</evidence>
<organism evidence="1 2">
    <name type="scientific">Camelimonas abortus</name>
    <dbReference type="NCBI Taxonomy" id="1017184"/>
    <lineage>
        <taxon>Bacteria</taxon>
        <taxon>Pseudomonadati</taxon>
        <taxon>Pseudomonadota</taxon>
        <taxon>Alphaproteobacteria</taxon>
        <taxon>Hyphomicrobiales</taxon>
        <taxon>Chelatococcaceae</taxon>
        <taxon>Camelimonas</taxon>
    </lineage>
</organism>
<evidence type="ECO:0000313" key="2">
    <source>
        <dbReference type="Proteomes" id="UP001595536"/>
    </source>
</evidence>
<dbReference type="EMBL" id="JBHRUV010000077">
    <property type="protein sequence ID" value="MFC3267093.1"/>
    <property type="molecule type" value="Genomic_DNA"/>
</dbReference>
<reference evidence="2" key="1">
    <citation type="journal article" date="2019" name="Int. J. Syst. Evol. Microbiol.">
        <title>The Global Catalogue of Microorganisms (GCM) 10K type strain sequencing project: providing services to taxonomists for standard genome sequencing and annotation.</title>
        <authorList>
            <consortium name="The Broad Institute Genomics Platform"/>
            <consortium name="The Broad Institute Genome Sequencing Center for Infectious Disease"/>
            <person name="Wu L."/>
            <person name="Ma J."/>
        </authorList>
    </citation>
    <scope>NUCLEOTIDE SEQUENCE [LARGE SCALE GENOMIC DNA]</scope>
    <source>
        <strain evidence="2">CCM 7941</strain>
    </source>
</reference>
<proteinExistence type="predicted"/>
<protein>
    <recommendedName>
        <fullName evidence="3">Lipoprotein</fullName>
    </recommendedName>
</protein>
<name>A0ABV7LIU4_9HYPH</name>
<comment type="caution">
    <text evidence="1">The sequence shown here is derived from an EMBL/GenBank/DDBJ whole genome shotgun (WGS) entry which is preliminary data.</text>
</comment>
<dbReference type="RefSeq" id="WP_376829228.1">
    <property type="nucleotide sequence ID" value="NZ_JBHLWR010000006.1"/>
</dbReference>
<evidence type="ECO:0000313" key="1">
    <source>
        <dbReference type="EMBL" id="MFC3267093.1"/>
    </source>
</evidence>
<gene>
    <name evidence="1" type="ORF">ACFOEX_12130</name>
</gene>
<accession>A0ABV7LIU4</accession>
<sequence>MRLTGREPAERRVHMRRTDRTVRGLAAPAAVAAAALLAGCAFDGGVRETPRTGAPAPAHVTRDQLVGKWGVASYHDPKDRKRTEAQAKAQCGQPYVITAGPTDGVMMHVADDPKLYELRLKAAPDGRAYIGFEAPAGDPADREILSFANGVLEMRFVDPDAHRRYGTFIFARCG</sequence>
<dbReference type="Proteomes" id="UP001595536">
    <property type="component" value="Unassembled WGS sequence"/>
</dbReference>
<keyword evidence="2" id="KW-1185">Reference proteome</keyword>